<dbReference type="InterPro" id="IPR032567">
    <property type="entry name" value="RTL1-rel"/>
</dbReference>
<evidence type="ECO:0000313" key="3">
    <source>
        <dbReference type="Ensembl" id="ENSSPAP00000010537.1"/>
    </source>
</evidence>
<dbReference type="GeneTree" id="ENSGT00950000183173"/>
<dbReference type="PANTHER" id="PTHR15503">
    <property type="entry name" value="LDOC1 RELATED"/>
    <property type="match status" value="1"/>
</dbReference>
<keyword evidence="1" id="KW-0812">Transmembrane</keyword>
<sequence>SGPLPSPPAPQPLHPVFSADKMTDTDQAFHSLMESRCSRLNQHDELLKALSDSNNAFNQMSQLTSQFSAFVSQLGPSPSGAQAPTSSASSVSNPVQTPNSVAACEPFVPTPERYSGELSSCRAFLTQVSLVFEVQPLSYSSERLKIAYLLSGGARDWGASIWEGQSRCCYSYQLFVTEMKKVFDHPLHGREAADRLGSLKQGGKSVADYSVEFRTLAAESGWKEVALQSAFYRGLNDALKDKLSTRDDTADLDGLMSESCNRGSVVFHEVACDVRCLRPVYGVDCPAPALRIVIGCLSFIFPTFVGIIFGTGKKSCHVGAGQVSHDKLAPNRICPIGEINECLLLGTT</sequence>
<name>A0A3B5AA76_9TELE</name>
<evidence type="ECO:0000259" key="2">
    <source>
        <dbReference type="Pfam" id="PF03732"/>
    </source>
</evidence>
<reference evidence="3" key="1">
    <citation type="submission" date="2023-09" db="UniProtKB">
        <authorList>
            <consortium name="Ensembl"/>
        </authorList>
    </citation>
    <scope>IDENTIFICATION</scope>
</reference>
<dbReference type="AlphaFoldDB" id="A0A3B5AA76"/>
<protein>
    <recommendedName>
        <fullName evidence="2">Retrotransposon gag domain-containing protein</fullName>
    </recommendedName>
</protein>
<keyword evidence="1" id="KW-1133">Transmembrane helix</keyword>
<feature type="transmembrane region" description="Helical" evidence="1">
    <location>
        <begin position="289"/>
        <end position="309"/>
    </location>
</feature>
<feature type="domain" description="Retrotransposon gag" evidence="2">
    <location>
        <begin position="148"/>
        <end position="237"/>
    </location>
</feature>
<accession>A0A3B5AA76</accession>
<dbReference type="STRING" id="144197.ENSSPAP00000010537"/>
<dbReference type="InterPro" id="IPR005162">
    <property type="entry name" value="Retrotrans_gag_dom"/>
</dbReference>
<dbReference type="Ensembl" id="ENSSPAT00000010718.1">
    <property type="protein sequence ID" value="ENSSPAP00000010537.1"/>
    <property type="gene ID" value="ENSSPAG00000008020.1"/>
</dbReference>
<keyword evidence="1" id="KW-0472">Membrane</keyword>
<dbReference type="Pfam" id="PF03732">
    <property type="entry name" value="Retrotrans_gag"/>
    <property type="match status" value="1"/>
</dbReference>
<proteinExistence type="predicted"/>
<organism evidence="3">
    <name type="scientific">Stegastes partitus</name>
    <name type="common">bicolor damselfish</name>
    <dbReference type="NCBI Taxonomy" id="144197"/>
    <lineage>
        <taxon>Eukaryota</taxon>
        <taxon>Metazoa</taxon>
        <taxon>Chordata</taxon>
        <taxon>Craniata</taxon>
        <taxon>Vertebrata</taxon>
        <taxon>Euteleostomi</taxon>
        <taxon>Actinopterygii</taxon>
        <taxon>Neopterygii</taxon>
        <taxon>Teleostei</taxon>
        <taxon>Neoteleostei</taxon>
        <taxon>Acanthomorphata</taxon>
        <taxon>Ovalentaria</taxon>
        <taxon>Pomacentridae</taxon>
        <taxon>Stegastes</taxon>
    </lineage>
</organism>
<evidence type="ECO:0000256" key="1">
    <source>
        <dbReference type="SAM" id="Phobius"/>
    </source>
</evidence>
<dbReference type="PANTHER" id="PTHR15503:SF36">
    <property type="entry name" value="RETROTRANSPOSON GAG-LIKE PROTEIN 5"/>
    <property type="match status" value="1"/>
</dbReference>